<dbReference type="EMBL" id="JMIX01000005">
    <property type="protein sequence ID" value="KEO96520.1"/>
    <property type="molecule type" value="Genomic_DNA"/>
</dbReference>
<proteinExistence type="inferred from homology"/>
<comment type="caution">
    <text evidence="4">The sequence shown here is derived from an EMBL/GenBank/DDBJ whole genome shotgun (WGS) entry which is preliminary data.</text>
</comment>
<keyword evidence="5" id="KW-1185">Reference proteome</keyword>
<dbReference type="PANTHER" id="PTHR11240:SF22">
    <property type="entry name" value="RIBONUCLEASE T2"/>
    <property type="match status" value="1"/>
</dbReference>
<dbReference type="KEGG" id="elq:Ga0102493_11870"/>
<dbReference type="PROSITE" id="PS00530">
    <property type="entry name" value="RNASE_T2_1"/>
    <property type="match status" value="1"/>
</dbReference>
<feature type="signal peptide" evidence="3">
    <location>
        <begin position="1"/>
        <end position="24"/>
    </location>
</feature>
<evidence type="ECO:0000313" key="4">
    <source>
        <dbReference type="EMBL" id="KEO96520.1"/>
    </source>
</evidence>
<dbReference type="OrthoDB" id="4720638at2"/>
<comment type="similarity">
    <text evidence="1 2">Belongs to the RNase T2 family.</text>
</comment>
<dbReference type="InterPro" id="IPR018188">
    <property type="entry name" value="RNase_T2_His_AS_1"/>
</dbReference>
<dbReference type="GO" id="GO:0003723">
    <property type="term" value="F:RNA binding"/>
    <property type="evidence" value="ECO:0007669"/>
    <property type="project" value="InterPro"/>
</dbReference>
<feature type="chain" id="PRO_5001697452" evidence="3">
    <location>
        <begin position="25"/>
        <end position="238"/>
    </location>
</feature>
<protein>
    <submittedName>
        <fullName evidence="4">Ribonuclease T</fullName>
    </submittedName>
</protein>
<dbReference type="InterPro" id="IPR001568">
    <property type="entry name" value="RNase_T2-like"/>
</dbReference>
<sequence length="238" mass="26374">MIRRCSSRALLLLAALALPPAAQAQAYQCRAPAIRSVPAIAPDGPRLEMPLTGYTLALSWSPEFCRPREGQRGHRFQCSGERGTFGLVVHGLWPQGARGRWPQWCASGPKPTPAEIRAQMCVMPSARLAARQWAKHGSCMARRPATYFRVTRILFGGLRIPDYDRISGEDGLTAGRIRDAFAQANRGWSPADVGVKLNERGWLEEIRLCYDGNFRPSRCDARRFGAGNAASAWIWRGL</sequence>
<evidence type="ECO:0000256" key="2">
    <source>
        <dbReference type="RuleBase" id="RU004328"/>
    </source>
</evidence>
<evidence type="ECO:0000313" key="5">
    <source>
        <dbReference type="Proteomes" id="UP000027866"/>
    </source>
</evidence>
<gene>
    <name evidence="4" type="ORF">EH32_09840</name>
</gene>
<dbReference type="GO" id="GO:0006401">
    <property type="term" value="P:RNA catabolic process"/>
    <property type="evidence" value="ECO:0007669"/>
    <property type="project" value="TreeGrafter"/>
</dbReference>
<organism evidence="4 5">
    <name type="scientific">Erythrobacter litoralis</name>
    <dbReference type="NCBI Taxonomy" id="39960"/>
    <lineage>
        <taxon>Bacteria</taxon>
        <taxon>Pseudomonadati</taxon>
        <taxon>Pseudomonadota</taxon>
        <taxon>Alphaproteobacteria</taxon>
        <taxon>Sphingomonadales</taxon>
        <taxon>Erythrobacteraceae</taxon>
        <taxon>Erythrobacter/Porphyrobacter group</taxon>
        <taxon>Erythrobacter</taxon>
    </lineage>
</organism>
<dbReference type="RefSeq" id="WP_034902549.1">
    <property type="nucleotide sequence ID" value="NZ_CP017057.1"/>
</dbReference>
<dbReference type="GO" id="GO:0033897">
    <property type="term" value="F:ribonuclease T2 activity"/>
    <property type="evidence" value="ECO:0007669"/>
    <property type="project" value="InterPro"/>
</dbReference>
<evidence type="ECO:0000256" key="1">
    <source>
        <dbReference type="ARBA" id="ARBA00007469"/>
    </source>
</evidence>
<dbReference type="Pfam" id="PF00445">
    <property type="entry name" value="Ribonuclease_T2"/>
    <property type="match status" value="1"/>
</dbReference>
<name>A0A074MUP4_9SPHN</name>
<dbReference type="Gene3D" id="3.90.730.10">
    <property type="entry name" value="Ribonuclease T2-like"/>
    <property type="match status" value="1"/>
</dbReference>
<accession>A0A074MUP4</accession>
<dbReference type="PATRIC" id="fig|39960.10.peg.3120"/>
<evidence type="ECO:0000256" key="3">
    <source>
        <dbReference type="SAM" id="SignalP"/>
    </source>
</evidence>
<dbReference type="AlphaFoldDB" id="A0A074MUP4"/>
<dbReference type="PANTHER" id="PTHR11240">
    <property type="entry name" value="RIBONUCLEASE T2"/>
    <property type="match status" value="1"/>
</dbReference>
<dbReference type="Proteomes" id="UP000027866">
    <property type="component" value="Unassembled WGS sequence"/>
</dbReference>
<reference evidence="4 5" key="1">
    <citation type="submission" date="2014-04" db="EMBL/GenBank/DDBJ databases">
        <title>A comprehensive comparison of genomes of Erythrobacter spp. Strains.</title>
        <authorList>
            <person name="Zheng Q."/>
        </authorList>
    </citation>
    <scope>NUCLEOTIDE SEQUENCE [LARGE SCALE GENOMIC DNA]</scope>
    <source>
        <strain evidence="4 5">DSM 8509</strain>
    </source>
</reference>
<keyword evidence="3" id="KW-0732">Signal</keyword>
<dbReference type="SUPFAM" id="SSF55895">
    <property type="entry name" value="Ribonuclease Rh-like"/>
    <property type="match status" value="1"/>
</dbReference>
<dbReference type="InterPro" id="IPR036430">
    <property type="entry name" value="RNase_T2-like_sf"/>
</dbReference>